<name>A0ABN0UCB7_9ACTN</name>
<organism evidence="2 3">
    <name type="scientific">Cryptosporangium japonicum</name>
    <dbReference type="NCBI Taxonomy" id="80872"/>
    <lineage>
        <taxon>Bacteria</taxon>
        <taxon>Bacillati</taxon>
        <taxon>Actinomycetota</taxon>
        <taxon>Actinomycetes</taxon>
        <taxon>Cryptosporangiales</taxon>
        <taxon>Cryptosporangiaceae</taxon>
        <taxon>Cryptosporangium</taxon>
    </lineage>
</organism>
<proteinExistence type="predicted"/>
<reference evidence="2 3" key="1">
    <citation type="journal article" date="2019" name="Int. J. Syst. Evol. Microbiol.">
        <title>The Global Catalogue of Microorganisms (GCM) 10K type strain sequencing project: providing services to taxonomists for standard genome sequencing and annotation.</title>
        <authorList>
            <consortium name="The Broad Institute Genomics Platform"/>
            <consortium name="The Broad Institute Genome Sequencing Center for Infectious Disease"/>
            <person name="Wu L."/>
            <person name="Ma J."/>
        </authorList>
    </citation>
    <scope>NUCLEOTIDE SEQUENCE [LARGE SCALE GENOMIC DNA]</scope>
    <source>
        <strain evidence="2 3">JCM 10425</strain>
    </source>
</reference>
<evidence type="ECO:0008006" key="4">
    <source>
        <dbReference type="Google" id="ProtNLM"/>
    </source>
</evidence>
<dbReference type="Proteomes" id="UP001500967">
    <property type="component" value="Unassembled WGS sequence"/>
</dbReference>
<evidence type="ECO:0000256" key="1">
    <source>
        <dbReference type="SAM" id="Phobius"/>
    </source>
</evidence>
<feature type="transmembrane region" description="Helical" evidence="1">
    <location>
        <begin position="123"/>
        <end position="145"/>
    </location>
</feature>
<feature type="transmembrane region" description="Helical" evidence="1">
    <location>
        <begin position="188"/>
        <end position="207"/>
    </location>
</feature>
<comment type="caution">
    <text evidence="2">The sequence shown here is derived from an EMBL/GenBank/DDBJ whole genome shotgun (WGS) entry which is preliminary data.</text>
</comment>
<feature type="transmembrane region" description="Helical" evidence="1">
    <location>
        <begin position="46"/>
        <end position="65"/>
    </location>
</feature>
<feature type="transmembrane region" description="Helical" evidence="1">
    <location>
        <begin position="12"/>
        <end position="34"/>
    </location>
</feature>
<sequence>MIWVTWRQQRTLLATAVAVAAGMALIGLLEHQGLVGHLGTGSTSRVFATFLPAALGVFWGAPLLARPLENHTADLFWPLARLRWLAFSLLTLCAATLGVALVVRAVVAWVLEGRFNAHYRYDVVSVAALGFAVFAVTLGAFVGAVIGRVEPAMLVTLLVYAFVRFVGGQVRDGDGAWGRWQEVRWAEFGWYGAAALLLIAGTFVVVARRGTSS</sequence>
<evidence type="ECO:0000313" key="2">
    <source>
        <dbReference type="EMBL" id="GAA0245851.1"/>
    </source>
</evidence>
<evidence type="ECO:0000313" key="3">
    <source>
        <dbReference type="Proteomes" id="UP001500967"/>
    </source>
</evidence>
<dbReference type="EMBL" id="BAAAGX010000014">
    <property type="protein sequence ID" value="GAA0245851.1"/>
    <property type="molecule type" value="Genomic_DNA"/>
</dbReference>
<accession>A0ABN0UCB7</accession>
<feature type="transmembrane region" description="Helical" evidence="1">
    <location>
        <begin position="152"/>
        <end position="168"/>
    </location>
</feature>
<keyword evidence="1" id="KW-0812">Transmembrane</keyword>
<dbReference type="RefSeq" id="WP_344649806.1">
    <property type="nucleotide sequence ID" value="NZ_BAAAGX010000014.1"/>
</dbReference>
<keyword evidence="3" id="KW-1185">Reference proteome</keyword>
<keyword evidence="1" id="KW-0472">Membrane</keyword>
<keyword evidence="1" id="KW-1133">Transmembrane helix</keyword>
<feature type="transmembrane region" description="Helical" evidence="1">
    <location>
        <begin position="85"/>
        <end position="111"/>
    </location>
</feature>
<gene>
    <name evidence="2" type="ORF">GCM10009539_34020</name>
</gene>
<protein>
    <recommendedName>
        <fullName evidence="4">ABC transporter permease</fullName>
    </recommendedName>
</protein>